<keyword evidence="1" id="KW-0812">Transmembrane</keyword>
<organism evidence="2 3">
    <name type="scientific">Rhodococcus ruber</name>
    <dbReference type="NCBI Taxonomy" id="1830"/>
    <lineage>
        <taxon>Bacteria</taxon>
        <taxon>Bacillati</taxon>
        <taxon>Actinomycetota</taxon>
        <taxon>Actinomycetes</taxon>
        <taxon>Mycobacteriales</taxon>
        <taxon>Nocardiaceae</taxon>
        <taxon>Rhodococcus</taxon>
    </lineage>
</organism>
<keyword evidence="1" id="KW-1133">Transmembrane helix</keyword>
<dbReference type="Proteomes" id="UP001081071">
    <property type="component" value="Unassembled WGS sequence"/>
</dbReference>
<evidence type="ECO:0000256" key="1">
    <source>
        <dbReference type="SAM" id="Phobius"/>
    </source>
</evidence>
<evidence type="ECO:0000313" key="3">
    <source>
        <dbReference type="Proteomes" id="UP001081071"/>
    </source>
</evidence>
<dbReference type="EMBL" id="JAPWIJ010000006">
    <property type="protein sequence ID" value="MCZ4520035.1"/>
    <property type="molecule type" value="Genomic_DNA"/>
</dbReference>
<dbReference type="NCBIfam" id="TIGR02115">
    <property type="entry name" value="potass_kdpF"/>
    <property type="match status" value="1"/>
</dbReference>
<keyword evidence="1" id="KW-0472">Membrane</keyword>
<accession>A0ABT4MGB8</accession>
<dbReference type="RefSeq" id="WP_080734555.1">
    <property type="nucleotide sequence ID" value="NZ_JAPWIJ010000006.1"/>
</dbReference>
<keyword evidence="3" id="KW-1185">Reference proteome</keyword>
<reference evidence="2" key="1">
    <citation type="submission" date="2022-12" db="EMBL/GenBank/DDBJ databases">
        <authorList>
            <person name="Krivoruchko A.V."/>
            <person name="Elkin A."/>
        </authorList>
    </citation>
    <scope>NUCLEOTIDE SEQUENCE</scope>
    <source>
        <strain evidence="2">IEGM 1391</strain>
    </source>
</reference>
<dbReference type="InterPro" id="IPR011726">
    <property type="entry name" value="KdpF"/>
</dbReference>
<dbReference type="Pfam" id="PF09604">
    <property type="entry name" value="Potass_KdpF"/>
    <property type="match status" value="1"/>
</dbReference>
<comment type="caution">
    <text evidence="2">The sequence shown here is derived from an EMBL/GenBank/DDBJ whole genome shotgun (WGS) entry which is preliminary data.</text>
</comment>
<protein>
    <submittedName>
        <fullName evidence="2">K(+)-transporting ATPase subunit F</fullName>
    </submittedName>
</protein>
<sequence>MTLDGTINVVLVVIAAAVVIYLFVALLDPERF</sequence>
<evidence type="ECO:0000313" key="2">
    <source>
        <dbReference type="EMBL" id="MCZ4520035.1"/>
    </source>
</evidence>
<gene>
    <name evidence="2" type="primary">kdpF</name>
    <name evidence="2" type="ORF">O4220_16100</name>
</gene>
<proteinExistence type="predicted"/>
<name>A0ABT4MGB8_9NOCA</name>
<feature type="transmembrane region" description="Helical" evidence="1">
    <location>
        <begin position="6"/>
        <end position="27"/>
    </location>
</feature>